<protein>
    <submittedName>
        <fullName evidence="1">Uncharacterized protein</fullName>
    </submittedName>
</protein>
<reference evidence="1" key="1">
    <citation type="journal article" date="2020" name="G3 (Bethesda)">
        <title>High-Quality Assemblies for Three Invasive Social Wasps from the &lt;i&gt;Vespula&lt;/i&gt; Genus.</title>
        <authorList>
            <person name="Harrop T.W.R."/>
            <person name="Guhlin J."/>
            <person name="McLaughlin G.M."/>
            <person name="Permina E."/>
            <person name="Stockwell P."/>
            <person name="Gilligan J."/>
            <person name="Le Lec M.F."/>
            <person name="Gruber M.A.M."/>
            <person name="Quinn O."/>
            <person name="Lovegrove M."/>
            <person name="Duncan E.J."/>
            <person name="Remnant E.J."/>
            <person name="Van Eeckhoven J."/>
            <person name="Graham B."/>
            <person name="Knapp R.A."/>
            <person name="Langford K.W."/>
            <person name="Kronenberg Z."/>
            <person name="Press M.O."/>
            <person name="Eacker S.M."/>
            <person name="Wilson-Rankin E.E."/>
            <person name="Purcell J."/>
            <person name="Lester P.J."/>
            <person name="Dearden P.K."/>
        </authorList>
    </citation>
    <scope>NUCLEOTIDE SEQUENCE</scope>
    <source>
        <strain evidence="1">Linc-1</strain>
    </source>
</reference>
<organism evidence="1 2">
    <name type="scientific">Vespula germanica</name>
    <name type="common">German yellow jacket</name>
    <name type="synonym">Paravespula germanica</name>
    <dbReference type="NCBI Taxonomy" id="30212"/>
    <lineage>
        <taxon>Eukaryota</taxon>
        <taxon>Metazoa</taxon>
        <taxon>Ecdysozoa</taxon>
        <taxon>Arthropoda</taxon>
        <taxon>Hexapoda</taxon>
        <taxon>Insecta</taxon>
        <taxon>Pterygota</taxon>
        <taxon>Neoptera</taxon>
        <taxon>Endopterygota</taxon>
        <taxon>Hymenoptera</taxon>
        <taxon>Apocrita</taxon>
        <taxon>Aculeata</taxon>
        <taxon>Vespoidea</taxon>
        <taxon>Vespidae</taxon>
        <taxon>Vespinae</taxon>
        <taxon>Vespula</taxon>
    </lineage>
</organism>
<keyword evidence="2" id="KW-1185">Reference proteome</keyword>
<sequence length="107" mass="12156">MRIKGFPKRSVKSADLGGLEIWTDGLDEKREGISEQVLSPSTPSFATTIIRLRTDHKDDSLLAEGHCRPLDRAESKWQTVTRLLLGLHTDCELFLLWWRVHSAAKQS</sequence>
<evidence type="ECO:0000313" key="2">
    <source>
        <dbReference type="Proteomes" id="UP000617340"/>
    </source>
</evidence>
<dbReference type="AlphaFoldDB" id="A0A834J2J1"/>
<dbReference type="Proteomes" id="UP000617340">
    <property type="component" value="Unassembled WGS sequence"/>
</dbReference>
<dbReference type="EMBL" id="JACSDZ010000023">
    <property type="protein sequence ID" value="KAF7380618.1"/>
    <property type="molecule type" value="Genomic_DNA"/>
</dbReference>
<comment type="caution">
    <text evidence="1">The sequence shown here is derived from an EMBL/GenBank/DDBJ whole genome shotgun (WGS) entry which is preliminary data.</text>
</comment>
<name>A0A834J2J1_VESGE</name>
<proteinExistence type="predicted"/>
<evidence type="ECO:0000313" key="1">
    <source>
        <dbReference type="EMBL" id="KAF7380618.1"/>
    </source>
</evidence>
<accession>A0A834J2J1</accession>
<gene>
    <name evidence="1" type="ORF">HZH68_016483</name>
</gene>